<dbReference type="AlphaFoldDB" id="A0A2T0RC09"/>
<organism evidence="2 3">
    <name type="scientific">Pseudosporangium ferrugineum</name>
    <dbReference type="NCBI Taxonomy" id="439699"/>
    <lineage>
        <taxon>Bacteria</taxon>
        <taxon>Bacillati</taxon>
        <taxon>Actinomycetota</taxon>
        <taxon>Actinomycetes</taxon>
        <taxon>Micromonosporales</taxon>
        <taxon>Micromonosporaceae</taxon>
        <taxon>Pseudosporangium</taxon>
    </lineage>
</organism>
<protein>
    <submittedName>
        <fullName evidence="2">Uncharacterized protein</fullName>
    </submittedName>
</protein>
<feature type="transmembrane region" description="Helical" evidence="1">
    <location>
        <begin position="21"/>
        <end position="41"/>
    </location>
</feature>
<keyword evidence="1" id="KW-0812">Transmembrane</keyword>
<dbReference type="Proteomes" id="UP000239209">
    <property type="component" value="Unassembled WGS sequence"/>
</dbReference>
<gene>
    <name evidence="2" type="ORF">CLV70_1462</name>
</gene>
<reference evidence="2 3" key="1">
    <citation type="submission" date="2018-03" db="EMBL/GenBank/DDBJ databases">
        <title>Genomic Encyclopedia of Archaeal and Bacterial Type Strains, Phase II (KMG-II): from individual species to whole genera.</title>
        <authorList>
            <person name="Goeker M."/>
        </authorList>
    </citation>
    <scope>NUCLEOTIDE SEQUENCE [LARGE SCALE GENOMIC DNA]</scope>
    <source>
        <strain evidence="2 3">DSM 45348</strain>
    </source>
</reference>
<evidence type="ECO:0000256" key="1">
    <source>
        <dbReference type="SAM" id="Phobius"/>
    </source>
</evidence>
<keyword evidence="3" id="KW-1185">Reference proteome</keyword>
<evidence type="ECO:0000313" key="2">
    <source>
        <dbReference type="EMBL" id="PRY18670.1"/>
    </source>
</evidence>
<evidence type="ECO:0000313" key="3">
    <source>
        <dbReference type="Proteomes" id="UP000239209"/>
    </source>
</evidence>
<sequence>MASMRRRVKQILTDIRHRRHIDLYASTLVVLVFSALLIVGADLPDSVRWSVLFAGLGFLLLRAAFANHRDDRFLDRSDYDRNPITDDLRNAKDVWIFAPVGSNFLTEERCDVLRRGPLAREGGSVRIVVLKQFDPGDPISEQLDALLDFPVQTAAESLRDTRARLEAMAKWQVKGTFAYGEIDFNPGFSLVAVNPHVAGGYANVEFHAFRNDAIRSRMHIHLTRDDGAWYVYWLEQFQAIWRSTMTDES</sequence>
<dbReference type="EMBL" id="PVZG01000046">
    <property type="protein sequence ID" value="PRY18670.1"/>
    <property type="molecule type" value="Genomic_DNA"/>
</dbReference>
<accession>A0A2T0RC09</accession>
<keyword evidence="1" id="KW-1133">Transmembrane helix</keyword>
<proteinExistence type="predicted"/>
<comment type="caution">
    <text evidence="2">The sequence shown here is derived from an EMBL/GenBank/DDBJ whole genome shotgun (WGS) entry which is preliminary data.</text>
</comment>
<feature type="transmembrane region" description="Helical" evidence="1">
    <location>
        <begin position="47"/>
        <end position="65"/>
    </location>
</feature>
<name>A0A2T0RC09_9ACTN</name>
<keyword evidence="1" id="KW-0472">Membrane</keyword>